<accession>A0ACC0AZ09</accession>
<gene>
    <name evidence="1" type="ORF">M9H77_15953</name>
</gene>
<reference evidence="2" key="1">
    <citation type="journal article" date="2023" name="Nat. Plants">
        <title>Single-cell RNA sequencing provides a high-resolution roadmap for understanding the multicellular compartmentation of specialized metabolism.</title>
        <authorList>
            <person name="Sun S."/>
            <person name="Shen X."/>
            <person name="Li Y."/>
            <person name="Li Y."/>
            <person name="Wang S."/>
            <person name="Li R."/>
            <person name="Zhang H."/>
            <person name="Shen G."/>
            <person name="Guo B."/>
            <person name="Wei J."/>
            <person name="Xu J."/>
            <person name="St-Pierre B."/>
            <person name="Chen S."/>
            <person name="Sun C."/>
        </authorList>
    </citation>
    <scope>NUCLEOTIDE SEQUENCE [LARGE SCALE GENOMIC DNA]</scope>
</reference>
<name>A0ACC0AZ09_CATRO</name>
<protein>
    <submittedName>
        <fullName evidence="1">Uncharacterized protein</fullName>
    </submittedName>
</protein>
<organism evidence="1 2">
    <name type="scientific">Catharanthus roseus</name>
    <name type="common">Madagascar periwinkle</name>
    <name type="synonym">Vinca rosea</name>
    <dbReference type="NCBI Taxonomy" id="4058"/>
    <lineage>
        <taxon>Eukaryota</taxon>
        <taxon>Viridiplantae</taxon>
        <taxon>Streptophyta</taxon>
        <taxon>Embryophyta</taxon>
        <taxon>Tracheophyta</taxon>
        <taxon>Spermatophyta</taxon>
        <taxon>Magnoliopsida</taxon>
        <taxon>eudicotyledons</taxon>
        <taxon>Gunneridae</taxon>
        <taxon>Pentapetalae</taxon>
        <taxon>asterids</taxon>
        <taxon>lamiids</taxon>
        <taxon>Gentianales</taxon>
        <taxon>Apocynaceae</taxon>
        <taxon>Rauvolfioideae</taxon>
        <taxon>Vinceae</taxon>
        <taxon>Catharanthinae</taxon>
        <taxon>Catharanthus</taxon>
    </lineage>
</organism>
<evidence type="ECO:0000313" key="1">
    <source>
        <dbReference type="EMBL" id="KAI5666100.1"/>
    </source>
</evidence>
<evidence type="ECO:0000313" key="2">
    <source>
        <dbReference type="Proteomes" id="UP001060085"/>
    </source>
</evidence>
<sequence>MAPLKSLEVNYSLIDSDFQQFCASQGIFSVEDFLMHDLYVLVALAEQYPTSDRLKEGITQILSIIESQHQPWQNGLELLEDSQNCKQFLPVGCQRIDAFLHGGLQQGFLTELVGPSSSGKTQVCLLAASSIAKTNLGKVMFIDTGNSFSAKRIVEFFNQNADHAYSAVNDNKILQQVLDNIICRSVFDIFKLLDVLHELLNNLNYQTGHNLKMLVVDSISSLITPVLGGNGAHGHALMATAGFLLKKLAHDHNLAVLITNHMVAGEGGLTKPALGESWKSIPHVRLMVSREPASNISTMSVLMHPAMAVGSRVECGIL</sequence>
<proteinExistence type="predicted"/>
<comment type="caution">
    <text evidence="1">The sequence shown here is derived from an EMBL/GenBank/DDBJ whole genome shotgun (WGS) entry which is preliminary data.</text>
</comment>
<keyword evidence="2" id="KW-1185">Reference proteome</keyword>
<dbReference type="Proteomes" id="UP001060085">
    <property type="component" value="Linkage Group LG04"/>
</dbReference>
<dbReference type="EMBL" id="CM044704">
    <property type="protein sequence ID" value="KAI5666100.1"/>
    <property type="molecule type" value="Genomic_DNA"/>
</dbReference>